<feature type="domain" description="C2H2-type" evidence="12">
    <location>
        <begin position="356"/>
        <end position="383"/>
    </location>
</feature>
<keyword evidence="3" id="KW-0479">Metal-binding</keyword>
<dbReference type="GO" id="GO:0005634">
    <property type="term" value="C:nucleus"/>
    <property type="evidence" value="ECO:0007669"/>
    <property type="project" value="UniProtKB-SubCell"/>
</dbReference>
<evidence type="ECO:0000259" key="13">
    <source>
        <dbReference type="PROSITE" id="PS50805"/>
    </source>
</evidence>
<keyword evidence="6" id="KW-0862">Zinc</keyword>
<keyword evidence="15" id="KW-1185">Reference proteome</keyword>
<evidence type="ECO:0000256" key="2">
    <source>
        <dbReference type="ARBA" id="ARBA00006991"/>
    </source>
</evidence>
<dbReference type="InterPro" id="IPR001909">
    <property type="entry name" value="KRAB"/>
</dbReference>
<dbReference type="InterPro" id="IPR036051">
    <property type="entry name" value="KRAB_dom_sf"/>
</dbReference>
<feature type="region of interest" description="Disordered" evidence="11">
    <location>
        <begin position="36"/>
        <end position="60"/>
    </location>
</feature>
<dbReference type="InterPro" id="IPR013087">
    <property type="entry name" value="Znf_C2H2_type"/>
</dbReference>
<proteinExistence type="inferred from homology"/>
<dbReference type="FunFam" id="3.30.160.60:FF:000953">
    <property type="entry name" value="Zinc finger protein 691"/>
    <property type="match status" value="5"/>
</dbReference>
<dbReference type="GO" id="GO:0008270">
    <property type="term" value="F:zinc ion binding"/>
    <property type="evidence" value="ECO:0007669"/>
    <property type="project" value="UniProtKB-KW"/>
</dbReference>
<evidence type="ECO:0000256" key="9">
    <source>
        <dbReference type="ARBA" id="ARBA00023242"/>
    </source>
</evidence>
<keyword evidence="8" id="KW-0804">Transcription</keyword>
<accession>A0A7N4NV31</accession>
<keyword evidence="9" id="KW-0539">Nucleus</keyword>
<dbReference type="Ensembl" id="ENSSHAT00000035927.1">
    <property type="protein sequence ID" value="ENSSHAP00000027603.1"/>
    <property type="gene ID" value="ENSSHAG00000028079.1"/>
</dbReference>
<dbReference type="Proteomes" id="UP000007648">
    <property type="component" value="Unassembled WGS sequence"/>
</dbReference>
<evidence type="ECO:0000256" key="10">
    <source>
        <dbReference type="PROSITE-ProRule" id="PRU00042"/>
    </source>
</evidence>
<reference evidence="14" key="3">
    <citation type="submission" date="2025-09" db="UniProtKB">
        <authorList>
            <consortium name="Ensembl"/>
        </authorList>
    </citation>
    <scope>IDENTIFICATION</scope>
</reference>
<gene>
    <name evidence="14" type="primary">LOC105751120</name>
</gene>
<dbReference type="InterPro" id="IPR036236">
    <property type="entry name" value="Znf_C2H2_sf"/>
</dbReference>
<feature type="domain" description="C2H2-type" evidence="12">
    <location>
        <begin position="328"/>
        <end position="355"/>
    </location>
</feature>
<evidence type="ECO:0000313" key="14">
    <source>
        <dbReference type="Ensembl" id="ENSSHAP00000027603.1"/>
    </source>
</evidence>
<evidence type="ECO:0000259" key="12">
    <source>
        <dbReference type="PROSITE" id="PS50157"/>
    </source>
</evidence>
<protein>
    <submittedName>
        <fullName evidence="14">Uncharacterized protein</fullName>
    </submittedName>
</protein>
<dbReference type="PANTHER" id="PTHR24394:SF48">
    <property type="entry name" value="ZINC FINGER PROTEIN 771"/>
    <property type="match status" value="1"/>
</dbReference>
<dbReference type="SUPFAM" id="SSF57667">
    <property type="entry name" value="beta-beta-alpha zinc fingers"/>
    <property type="match status" value="4"/>
</dbReference>
<comment type="subcellular location">
    <subcellularLocation>
        <location evidence="1">Nucleus</location>
    </subcellularLocation>
</comment>
<evidence type="ECO:0000256" key="11">
    <source>
        <dbReference type="SAM" id="MobiDB-lite"/>
    </source>
</evidence>
<dbReference type="PANTHER" id="PTHR24394">
    <property type="entry name" value="ZINC FINGER PROTEIN"/>
    <property type="match status" value="1"/>
</dbReference>
<evidence type="ECO:0000256" key="6">
    <source>
        <dbReference type="ARBA" id="ARBA00022833"/>
    </source>
</evidence>
<dbReference type="AlphaFoldDB" id="A0A7N4NV31"/>
<feature type="domain" description="C2H2-type" evidence="12">
    <location>
        <begin position="244"/>
        <end position="271"/>
    </location>
</feature>
<keyword evidence="7" id="KW-0805">Transcription regulation</keyword>
<feature type="domain" description="KRAB" evidence="13">
    <location>
        <begin position="1"/>
        <end position="43"/>
    </location>
</feature>
<dbReference type="FunFam" id="3.30.160.60:FF:002254">
    <property type="entry name" value="Zinc finger protein 540"/>
    <property type="match status" value="1"/>
</dbReference>
<feature type="region of interest" description="Disordered" evidence="11">
    <location>
        <begin position="76"/>
        <end position="116"/>
    </location>
</feature>
<feature type="domain" description="C2H2-type" evidence="12">
    <location>
        <begin position="188"/>
        <end position="215"/>
    </location>
</feature>
<dbReference type="RefSeq" id="XP_031800807.1">
    <property type="nucleotide sequence ID" value="XM_031944947.1"/>
</dbReference>
<feature type="domain" description="C2H2-type" evidence="12">
    <location>
        <begin position="216"/>
        <end position="243"/>
    </location>
</feature>
<evidence type="ECO:0000256" key="1">
    <source>
        <dbReference type="ARBA" id="ARBA00004123"/>
    </source>
</evidence>
<evidence type="ECO:0000313" key="15">
    <source>
        <dbReference type="Proteomes" id="UP000007648"/>
    </source>
</evidence>
<dbReference type="InParanoid" id="A0A7N4NV31"/>
<dbReference type="GeneTree" id="ENSGT00940000154488"/>
<name>A0A7N4NV31_SARHA</name>
<keyword evidence="5 10" id="KW-0863">Zinc-finger</keyword>
<feature type="domain" description="C2H2-type" evidence="12">
    <location>
        <begin position="272"/>
        <end position="299"/>
    </location>
</feature>
<dbReference type="GO" id="GO:0000981">
    <property type="term" value="F:DNA-binding transcription factor activity, RNA polymerase II-specific"/>
    <property type="evidence" value="ECO:0007669"/>
    <property type="project" value="TreeGrafter"/>
</dbReference>
<dbReference type="Pfam" id="PF00096">
    <property type="entry name" value="zf-C2H2"/>
    <property type="match status" value="7"/>
</dbReference>
<comment type="similarity">
    <text evidence="2">Belongs to the krueppel C2H2-type zinc-finger protein family.</text>
</comment>
<dbReference type="SUPFAM" id="SSF109640">
    <property type="entry name" value="KRAB domain (Kruppel-associated box)"/>
    <property type="match status" value="1"/>
</dbReference>
<dbReference type="FunFam" id="3.30.160.60:FF:000052">
    <property type="entry name" value="zinc finger protein 546 isoform X1"/>
    <property type="match status" value="1"/>
</dbReference>
<dbReference type="PROSITE" id="PS50157">
    <property type="entry name" value="ZINC_FINGER_C2H2_2"/>
    <property type="match status" value="7"/>
</dbReference>
<reference evidence="14" key="2">
    <citation type="submission" date="2025-08" db="UniProtKB">
        <authorList>
            <consortium name="Ensembl"/>
        </authorList>
    </citation>
    <scope>IDENTIFICATION</scope>
</reference>
<dbReference type="Gene3D" id="3.30.160.60">
    <property type="entry name" value="Classic Zinc Finger"/>
    <property type="match status" value="7"/>
</dbReference>
<keyword evidence="4" id="KW-0677">Repeat</keyword>
<evidence type="ECO:0000256" key="8">
    <source>
        <dbReference type="ARBA" id="ARBA00023163"/>
    </source>
</evidence>
<dbReference type="PROSITE" id="PS00028">
    <property type="entry name" value="ZINC_FINGER_C2H2_1"/>
    <property type="match status" value="7"/>
</dbReference>
<evidence type="ECO:0000256" key="7">
    <source>
        <dbReference type="ARBA" id="ARBA00023015"/>
    </source>
</evidence>
<evidence type="ECO:0000256" key="3">
    <source>
        <dbReference type="ARBA" id="ARBA00022723"/>
    </source>
</evidence>
<dbReference type="GO" id="GO:0003677">
    <property type="term" value="F:DNA binding"/>
    <property type="evidence" value="ECO:0007669"/>
    <property type="project" value="UniProtKB-KW"/>
</dbReference>
<feature type="domain" description="C2H2-type" evidence="12">
    <location>
        <begin position="300"/>
        <end position="327"/>
    </location>
</feature>
<dbReference type="SMART" id="SM00355">
    <property type="entry name" value="ZnF_C2H2"/>
    <property type="match status" value="7"/>
</dbReference>
<dbReference type="GeneID" id="105751120"/>
<sequence length="387" mass="44611">MLENYGNVVSLGFSVCKPEMISRLEQGKMPWVSELQRTDDRTTWPDDGPEEGNMESLHNQEISKDESGWILLAGIPREQGSKPVEPSACLSKLKGSQQNPAEKRPRYSLSKPPNSKLIMTLSPRKRVTENNHASHGREWSCEPIHHLIPHEGELMREQSQSYDSFNRPLKQNSEFVRHMRNRRTEKPYKCTECGKAFSRSSHLIRHQSIHNAEKPYECNECGKAFSQRSSLIGHQKVHSGEKPYKCNECGIAFIWSSHLIQHQKIHSGEKPYECTECGKAFSRSSYLIGHQRIHSGEKPYECNECGKTFRWRSALNDHHSIHNGEKPYECNECGKAFGGRSHLIRHHRIHSGEKPYECNECEKAFSRNSHLIRHQKVHSGEKFCEFN</sequence>
<evidence type="ECO:0000256" key="4">
    <source>
        <dbReference type="ARBA" id="ARBA00022737"/>
    </source>
</evidence>
<organism evidence="14 15">
    <name type="scientific">Sarcophilus harrisii</name>
    <name type="common">Tasmanian devil</name>
    <name type="synonym">Sarcophilus laniarius</name>
    <dbReference type="NCBI Taxonomy" id="9305"/>
    <lineage>
        <taxon>Eukaryota</taxon>
        <taxon>Metazoa</taxon>
        <taxon>Chordata</taxon>
        <taxon>Craniata</taxon>
        <taxon>Vertebrata</taxon>
        <taxon>Euteleostomi</taxon>
        <taxon>Mammalia</taxon>
        <taxon>Metatheria</taxon>
        <taxon>Dasyuromorphia</taxon>
        <taxon>Dasyuridae</taxon>
        <taxon>Sarcophilus</taxon>
    </lineage>
</organism>
<reference evidence="14 15" key="1">
    <citation type="journal article" date="2011" name="Proc. Natl. Acad. Sci. U.S.A.">
        <title>Genetic diversity and population structure of the endangered marsupial Sarcophilus harrisii (Tasmanian devil).</title>
        <authorList>
            <person name="Miller W."/>
            <person name="Hayes V.M."/>
            <person name="Ratan A."/>
            <person name="Petersen D.C."/>
            <person name="Wittekindt N.E."/>
            <person name="Miller J."/>
            <person name="Walenz B."/>
            <person name="Knight J."/>
            <person name="Qi J."/>
            <person name="Zhao F."/>
            <person name="Wang Q."/>
            <person name="Bedoya-Reina O.C."/>
            <person name="Katiyar N."/>
            <person name="Tomsho L.P."/>
            <person name="Kasson L.M."/>
            <person name="Hardie R.A."/>
            <person name="Woodbridge P."/>
            <person name="Tindall E.A."/>
            <person name="Bertelsen M.F."/>
            <person name="Dixon D."/>
            <person name="Pyecroft S."/>
            <person name="Helgen K.M."/>
            <person name="Lesk A.M."/>
            <person name="Pringle T.H."/>
            <person name="Patterson N."/>
            <person name="Zhang Y."/>
            <person name="Kreiss A."/>
            <person name="Woods G.M."/>
            <person name="Jones M.E."/>
            <person name="Schuster S.C."/>
        </authorList>
    </citation>
    <scope>NUCLEOTIDE SEQUENCE [LARGE SCALE GENOMIC DNA]</scope>
</reference>
<dbReference type="PROSITE" id="PS50805">
    <property type="entry name" value="KRAB"/>
    <property type="match status" value="1"/>
</dbReference>
<evidence type="ECO:0000256" key="5">
    <source>
        <dbReference type="ARBA" id="ARBA00022771"/>
    </source>
</evidence>